<proteinExistence type="inferred from homology"/>
<reference evidence="3" key="1">
    <citation type="submission" date="2022-07" db="EMBL/GenBank/DDBJ databases">
        <title>Phylogenomic reconstructions and comparative analyses of Kickxellomycotina fungi.</title>
        <authorList>
            <person name="Reynolds N.K."/>
            <person name="Stajich J.E."/>
            <person name="Barry K."/>
            <person name="Grigoriev I.V."/>
            <person name="Crous P."/>
            <person name="Smith M.E."/>
        </authorList>
    </citation>
    <scope>NUCLEOTIDE SEQUENCE</scope>
    <source>
        <strain evidence="3">BCRC 34381</strain>
    </source>
</reference>
<accession>A0A9W7Y426</accession>
<evidence type="ECO:0000313" key="3">
    <source>
        <dbReference type="EMBL" id="KAJ1726921.1"/>
    </source>
</evidence>
<comment type="similarity">
    <text evidence="1">Belongs to the glycosyl hydrolases 36 family.</text>
</comment>
<dbReference type="InterPro" id="IPR017853">
    <property type="entry name" value="GH"/>
</dbReference>
<organism evidence="3 4">
    <name type="scientific">Coemansia biformis</name>
    <dbReference type="NCBI Taxonomy" id="1286918"/>
    <lineage>
        <taxon>Eukaryota</taxon>
        <taxon>Fungi</taxon>
        <taxon>Fungi incertae sedis</taxon>
        <taxon>Zoopagomycota</taxon>
        <taxon>Kickxellomycotina</taxon>
        <taxon>Kickxellomycetes</taxon>
        <taxon>Kickxellales</taxon>
        <taxon>Kickxellaceae</taxon>
        <taxon>Coemansia</taxon>
    </lineage>
</organism>
<comment type="caution">
    <text evidence="3">The sequence shown here is derived from an EMBL/GenBank/DDBJ whole genome shotgun (WGS) entry which is preliminary data.</text>
</comment>
<name>A0A9W7Y426_9FUNG</name>
<dbReference type="EMBL" id="JANBOI010001304">
    <property type="protein sequence ID" value="KAJ1726921.1"/>
    <property type="molecule type" value="Genomic_DNA"/>
</dbReference>
<dbReference type="Pfam" id="PF05691">
    <property type="entry name" value="Raffinose_syn"/>
    <property type="match status" value="2"/>
</dbReference>
<keyword evidence="4" id="KW-1185">Reference proteome</keyword>
<sequence length="510" mass="54398">YELVACHRRRSLAADRESDVVLISSRSVHAFYDAFYAWLREQGVTFVKVDYQGAFEALDSYADSSPQDAAAAIAEMRAAYYDAVESAALRHFGPGSIIYCMAQSPFVVARTLHRQGLQRQQPQQQLVTAEATLPAVDRMVLRNSDDYIPDVPSHHGWHIFCNIANTVWSRSLGDCFSTDWDMFRPGQPESRLHAAARALSGGMVYVTATAAEFESADLREVAGDDASVLPHMPPRLDSRCLFTDMTKVPAILVSSVAIPKASAVIAALFNVSSGTVVAPVSLCGMYAEAMGRLKHRLPQSTIAAAPPFLVAPGSSLAPADGLASECYAVHQHSTGRVHIAATAGAAPAFVLGLQSLACDAVTVAKMAVIRSADRSAILYAACVGDTSRYGGVAAVERSVYGVLSRGVPGSPCPSPPPTPQAQRQWHVRTRVAASSRQIAFAFSSREAVAEGRQLPITVHNVRVSSSSNSNSSNSADWCFDDETGALAVELNPDTTATAPPTVYITVLLSA</sequence>
<evidence type="ECO:0000313" key="4">
    <source>
        <dbReference type="Proteomes" id="UP001143981"/>
    </source>
</evidence>
<dbReference type="SUPFAM" id="SSF51445">
    <property type="entry name" value="(Trans)glycosidases"/>
    <property type="match status" value="1"/>
</dbReference>
<dbReference type="AlphaFoldDB" id="A0A9W7Y426"/>
<dbReference type="InterPro" id="IPR008811">
    <property type="entry name" value="Glycosyl_hydrolases_36"/>
</dbReference>
<feature type="non-terminal residue" evidence="3">
    <location>
        <position position="1"/>
    </location>
</feature>
<gene>
    <name evidence="3" type="ORF">LPJ61_004872</name>
</gene>
<dbReference type="PANTHER" id="PTHR31268:SF32">
    <property type="entry name" value="GALACTINOL--SUCROSE GALACTOSYLTRANSFERASE 2-RELATED"/>
    <property type="match status" value="1"/>
</dbReference>
<dbReference type="OrthoDB" id="4664297at2759"/>
<keyword evidence="2" id="KW-0119">Carbohydrate metabolism</keyword>
<protein>
    <submittedName>
        <fullName evidence="3">Uncharacterized protein</fullName>
    </submittedName>
</protein>
<dbReference type="PANTHER" id="PTHR31268">
    <property type="match status" value="1"/>
</dbReference>
<dbReference type="Proteomes" id="UP001143981">
    <property type="component" value="Unassembled WGS sequence"/>
</dbReference>
<evidence type="ECO:0000256" key="1">
    <source>
        <dbReference type="ARBA" id="ARBA00007240"/>
    </source>
</evidence>
<evidence type="ECO:0000256" key="2">
    <source>
        <dbReference type="ARBA" id="ARBA00023277"/>
    </source>
</evidence>